<reference evidence="3" key="1">
    <citation type="submission" date="2018-05" db="EMBL/GenBank/DDBJ databases">
        <authorList>
            <person name="Lanie J.A."/>
            <person name="Ng W.-L."/>
            <person name="Kazmierczak K.M."/>
            <person name="Andrzejewski T.M."/>
            <person name="Davidsen T.M."/>
            <person name="Wayne K.J."/>
            <person name="Tettelin H."/>
            <person name="Glass J.I."/>
            <person name="Rusch D."/>
            <person name="Podicherti R."/>
            <person name="Tsui H.-C.T."/>
            <person name="Winkler M.E."/>
        </authorList>
    </citation>
    <scope>NUCLEOTIDE SEQUENCE</scope>
</reference>
<organism evidence="3">
    <name type="scientific">marine metagenome</name>
    <dbReference type="NCBI Taxonomy" id="408172"/>
    <lineage>
        <taxon>unclassified sequences</taxon>
        <taxon>metagenomes</taxon>
        <taxon>ecological metagenomes</taxon>
    </lineage>
</organism>
<sequence length="129" mass="15071">MKDAHTGKEKTRTPYEPARFVGTALLFGDLVLLAKRIEVCPHTKKKVEYGGYWSIFCGAVEENEAYHVAAHREILEETGLDLDKSKFIHRELVRDLRLYTYELDEMVYPALNYEHTEWGYFKINKIDVS</sequence>
<dbReference type="PROSITE" id="PS51462">
    <property type="entry name" value="NUDIX"/>
    <property type="match status" value="1"/>
</dbReference>
<dbReference type="InterPro" id="IPR015797">
    <property type="entry name" value="NUDIX_hydrolase-like_dom_sf"/>
</dbReference>
<dbReference type="Pfam" id="PF00293">
    <property type="entry name" value="NUDIX"/>
    <property type="match status" value="1"/>
</dbReference>
<evidence type="ECO:0000313" key="3">
    <source>
        <dbReference type="EMBL" id="SVE51294.1"/>
    </source>
</evidence>
<dbReference type="GO" id="GO:0016787">
    <property type="term" value="F:hydrolase activity"/>
    <property type="evidence" value="ECO:0007669"/>
    <property type="project" value="UniProtKB-KW"/>
</dbReference>
<dbReference type="PROSITE" id="PS00893">
    <property type="entry name" value="NUDIX_BOX"/>
    <property type="match status" value="1"/>
</dbReference>
<proteinExistence type="predicted"/>
<dbReference type="AlphaFoldDB" id="A0A383E3Y1"/>
<dbReference type="InterPro" id="IPR020084">
    <property type="entry name" value="NUDIX_hydrolase_CS"/>
</dbReference>
<evidence type="ECO:0000259" key="2">
    <source>
        <dbReference type="PROSITE" id="PS51462"/>
    </source>
</evidence>
<feature type="domain" description="Nudix hydrolase" evidence="2">
    <location>
        <begin position="16"/>
        <end position="129"/>
    </location>
</feature>
<dbReference type="Gene3D" id="3.90.79.10">
    <property type="entry name" value="Nucleoside Triphosphate Pyrophosphohydrolase"/>
    <property type="match status" value="1"/>
</dbReference>
<gene>
    <name evidence="3" type="ORF">METZ01_LOCUS504148</name>
</gene>
<evidence type="ECO:0000256" key="1">
    <source>
        <dbReference type="ARBA" id="ARBA00022801"/>
    </source>
</evidence>
<accession>A0A383E3Y1</accession>
<name>A0A383E3Y1_9ZZZZ</name>
<dbReference type="EMBL" id="UINC01222489">
    <property type="protein sequence ID" value="SVE51294.1"/>
    <property type="molecule type" value="Genomic_DNA"/>
</dbReference>
<feature type="non-terminal residue" evidence="3">
    <location>
        <position position="129"/>
    </location>
</feature>
<dbReference type="SUPFAM" id="SSF55811">
    <property type="entry name" value="Nudix"/>
    <property type="match status" value="1"/>
</dbReference>
<dbReference type="InterPro" id="IPR000086">
    <property type="entry name" value="NUDIX_hydrolase_dom"/>
</dbReference>
<keyword evidence="1" id="KW-0378">Hydrolase</keyword>
<protein>
    <recommendedName>
        <fullName evidence="2">Nudix hydrolase domain-containing protein</fullName>
    </recommendedName>
</protein>